<organism evidence="2 3">
    <name type="scientific">Candidatus Daviesbacteria bacterium RIFCSPHIGHO2_02_FULL_39_12</name>
    <dbReference type="NCBI Taxonomy" id="1797770"/>
    <lineage>
        <taxon>Bacteria</taxon>
        <taxon>Candidatus Daviesiibacteriota</taxon>
    </lineage>
</organism>
<evidence type="ECO:0008006" key="4">
    <source>
        <dbReference type="Google" id="ProtNLM"/>
    </source>
</evidence>
<keyword evidence="1" id="KW-0472">Membrane</keyword>
<dbReference type="EMBL" id="MFCX01000022">
    <property type="protein sequence ID" value="OGE25655.1"/>
    <property type="molecule type" value="Genomic_DNA"/>
</dbReference>
<keyword evidence="1" id="KW-0812">Transmembrane</keyword>
<proteinExistence type="predicted"/>
<evidence type="ECO:0000313" key="3">
    <source>
        <dbReference type="Proteomes" id="UP000177042"/>
    </source>
</evidence>
<gene>
    <name evidence="2" type="ORF">A3C26_01685</name>
</gene>
<dbReference type="AlphaFoldDB" id="A0A1F5JAJ5"/>
<protein>
    <recommendedName>
        <fullName evidence="4">DUF1003 domain-containing protein</fullName>
    </recommendedName>
</protein>
<accession>A0A1F5JAJ5</accession>
<keyword evidence="1" id="KW-1133">Transmembrane helix</keyword>
<evidence type="ECO:0000313" key="2">
    <source>
        <dbReference type="EMBL" id="OGE25655.1"/>
    </source>
</evidence>
<reference evidence="2 3" key="1">
    <citation type="journal article" date="2016" name="Nat. Commun.">
        <title>Thousands of microbial genomes shed light on interconnected biogeochemical processes in an aquifer system.</title>
        <authorList>
            <person name="Anantharaman K."/>
            <person name="Brown C.T."/>
            <person name="Hug L.A."/>
            <person name="Sharon I."/>
            <person name="Castelle C.J."/>
            <person name="Probst A.J."/>
            <person name="Thomas B.C."/>
            <person name="Singh A."/>
            <person name="Wilkins M.J."/>
            <person name="Karaoz U."/>
            <person name="Brodie E.L."/>
            <person name="Williams K.H."/>
            <person name="Hubbard S.S."/>
            <person name="Banfield J.F."/>
        </authorList>
    </citation>
    <scope>NUCLEOTIDE SEQUENCE [LARGE SCALE GENOMIC DNA]</scope>
</reference>
<comment type="caution">
    <text evidence="2">The sequence shown here is derived from an EMBL/GenBank/DDBJ whole genome shotgun (WGS) entry which is preliminary data.</text>
</comment>
<name>A0A1F5JAJ5_9BACT</name>
<sequence length="144" mass="16255">MWLILSKLFFGLRSFFMINTTKLVKWVGNPPSLIVHTIILGSLLLLRYFEIISAGVLATLTTAIALEAIFLVIFLQIEANKNSKSIAQMQKKIAEIQSEETETHKLMVNILHIAHQIKSIQQDLDTLRRGKALKNLGNGHRIHA</sequence>
<evidence type="ECO:0000256" key="1">
    <source>
        <dbReference type="SAM" id="Phobius"/>
    </source>
</evidence>
<dbReference type="Proteomes" id="UP000177042">
    <property type="component" value="Unassembled WGS sequence"/>
</dbReference>
<feature type="transmembrane region" description="Helical" evidence="1">
    <location>
        <begin position="23"/>
        <end position="45"/>
    </location>
</feature>
<feature type="transmembrane region" description="Helical" evidence="1">
    <location>
        <begin position="51"/>
        <end position="75"/>
    </location>
</feature>